<gene>
    <name evidence="3" type="ORF">EAH_00053410</name>
</gene>
<dbReference type="SUPFAM" id="SSF90096">
    <property type="entry name" value="Subunits of heterodimeric actin filament capping protein Capz"/>
    <property type="match status" value="1"/>
</dbReference>
<comment type="function">
    <text evidence="2">F-actin-capping proteins bind in a Ca(2+)-independent manner to the fast growing ends of actin filaments (barbed end) thereby blocking the exchange of subunits at these ends. Unlike other capping proteins (such as gelsolin and severin), these proteins do not sever actin filaments.</text>
</comment>
<evidence type="ECO:0000256" key="2">
    <source>
        <dbReference type="RuleBase" id="RU365078"/>
    </source>
</evidence>
<dbReference type="OrthoDB" id="347804at2759"/>
<evidence type="ECO:0000313" key="3">
    <source>
        <dbReference type="EMBL" id="CDI80583.1"/>
    </source>
</evidence>
<dbReference type="OMA" id="QALIGIC"/>
<sequence length="116" mass="12919">MSRYTGQQKEAAELAVSLLRLGPLSNINESITNAAALCPGIDELLRSRSQGLPQLLVDPLVCKYFIACPFNKTENSFRSPWTGNWLPPIAESLKPAPHLRQLEEQFNAAYDAYRDA</sequence>
<reference evidence="3" key="1">
    <citation type="submission" date="2013-10" db="EMBL/GenBank/DDBJ databases">
        <title>Genomic analysis of the causative agents of coccidiosis in chickens.</title>
        <authorList>
            <person name="Reid A.J."/>
            <person name="Blake D."/>
            <person name="Billington K."/>
            <person name="Browne H."/>
            <person name="Dunn M."/>
            <person name="Hung S."/>
            <person name="Kawahara F."/>
            <person name="Miranda-Saavedra D."/>
            <person name="Mourier T."/>
            <person name="Nagra H."/>
            <person name="Otto T.D."/>
            <person name="Rawlings N."/>
            <person name="Sanchez A."/>
            <person name="Sanders M."/>
            <person name="Subramaniam C."/>
            <person name="Tay Y."/>
            <person name="Dear P."/>
            <person name="Doerig C."/>
            <person name="Gruber A."/>
            <person name="Parkinson J."/>
            <person name="Shirley M."/>
            <person name="Wan K.L."/>
            <person name="Berriman M."/>
            <person name="Tomley F."/>
            <person name="Pain A."/>
        </authorList>
    </citation>
    <scope>NUCLEOTIDE SEQUENCE</scope>
    <source>
        <strain evidence="3">Houghton</strain>
    </source>
</reference>
<comment type="subcellular location">
    <subcellularLocation>
        <location evidence="2">Cytoplasm</location>
        <location evidence="2">Cytoskeleton</location>
    </subcellularLocation>
</comment>
<comment type="subunit">
    <text evidence="2">Heterodimer of an alpha and a beta subunit.</text>
</comment>
<name>U6GMU2_EIMAC</name>
<protein>
    <recommendedName>
        <fullName evidence="2">F-actin-capping protein subunit beta</fullName>
    </recommendedName>
</protein>
<evidence type="ECO:0000313" key="4">
    <source>
        <dbReference type="Proteomes" id="UP000018050"/>
    </source>
</evidence>
<dbReference type="InterPro" id="IPR001698">
    <property type="entry name" value="CAPZB"/>
</dbReference>
<dbReference type="GO" id="GO:0051015">
    <property type="term" value="F:actin filament binding"/>
    <property type="evidence" value="ECO:0007669"/>
    <property type="project" value="TreeGrafter"/>
</dbReference>
<keyword evidence="1 2" id="KW-0117">Actin capping</keyword>
<dbReference type="GO" id="GO:0008290">
    <property type="term" value="C:F-actin capping protein complex"/>
    <property type="evidence" value="ECO:0007669"/>
    <property type="project" value="UniProtKB-UniRule"/>
</dbReference>
<dbReference type="InterPro" id="IPR043175">
    <property type="entry name" value="CAPZB_N"/>
</dbReference>
<dbReference type="Gene3D" id="1.20.58.570">
    <property type="match status" value="1"/>
</dbReference>
<keyword evidence="2" id="KW-0206">Cytoskeleton</keyword>
<dbReference type="VEuPathDB" id="ToxoDB:EAH_00053410"/>
<dbReference type="RefSeq" id="XP_013249480.1">
    <property type="nucleotide sequence ID" value="XM_013394026.1"/>
</dbReference>
<proteinExistence type="inferred from homology"/>
<comment type="similarity">
    <text evidence="2">Belongs to the F-actin-capping protein beta subunit family.</text>
</comment>
<keyword evidence="2" id="KW-0009">Actin-binding</keyword>
<keyword evidence="2" id="KW-0963">Cytoplasm</keyword>
<dbReference type="InterPro" id="IPR037282">
    <property type="entry name" value="CapZ_alpha/beta"/>
</dbReference>
<dbReference type="PANTHER" id="PTHR10619">
    <property type="entry name" value="F-ACTIN-CAPPING PROTEIN SUBUNIT BETA"/>
    <property type="match status" value="1"/>
</dbReference>
<dbReference type="GO" id="GO:0000902">
    <property type="term" value="P:cell morphogenesis"/>
    <property type="evidence" value="ECO:0007669"/>
    <property type="project" value="TreeGrafter"/>
</dbReference>
<keyword evidence="4" id="KW-1185">Reference proteome</keyword>
<dbReference type="PRINTS" id="PR00192">
    <property type="entry name" value="FACTINCAPB"/>
</dbReference>
<dbReference type="AlphaFoldDB" id="U6GMU2"/>
<accession>U6GMU2</accession>
<evidence type="ECO:0000256" key="1">
    <source>
        <dbReference type="ARBA" id="ARBA00022467"/>
    </source>
</evidence>
<dbReference type="EMBL" id="HG671251">
    <property type="protein sequence ID" value="CDI80583.1"/>
    <property type="molecule type" value="Genomic_DNA"/>
</dbReference>
<dbReference type="Pfam" id="PF01115">
    <property type="entry name" value="F_actin_cap_B"/>
    <property type="match status" value="1"/>
</dbReference>
<dbReference type="GeneID" id="25273411"/>
<dbReference type="GO" id="GO:0051016">
    <property type="term" value="P:barbed-end actin filament capping"/>
    <property type="evidence" value="ECO:0007669"/>
    <property type="project" value="UniProtKB-UniRule"/>
</dbReference>
<dbReference type="PANTHER" id="PTHR10619:SF0">
    <property type="entry name" value="F-ACTIN-CAPPING PROTEIN SUBUNIT BETA ISOFORMS 1 AND 2"/>
    <property type="match status" value="1"/>
</dbReference>
<reference evidence="3" key="2">
    <citation type="submission" date="2013-10" db="EMBL/GenBank/DDBJ databases">
        <authorList>
            <person name="Aslett M."/>
        </authorList>
    </citation>
    <scope>NUCLEOTIDE SEQUENCE</scope>
    <source>
        <strain evidence="3">Houghton</strain>
    </source>
</reference>
<dbReference type="Proteomes" id="UP000018050">
    <property type="component" value="Unassembled WGS sequence"/>
</dbReference>
<organism evidence="3 4">
    <name type="scientific">Eimeria acervulina</name>
    <name type="common">Coccidian parasite</name>
    <dbReference type="NCBI Taxonomy" id="5801"/>
    <lineage>
        <taxon>Eukaryota</taxon>
        <taxon>Sar</taxon>
        <taxon>Alveolata</taxon>
        <taxon>Apicomplexa</taxon>
        <taxon>Conoidasida</taxon>
        <taxon>Coccidia</taxon>
        <taxon>Eucoccidiorida</taxon>
        <taxon>Eimeriorina</taxon>
        <taxon>Eimeriidae</taxon>
        <taxon>Eimeria</taxon>
    </lineage>
</organism>